<protein>
    <recommendedName>
        <fullName evidence="9">Phosphate transport system permease protein</fullName>
    </recommendedName>
</protein>
<dbReference type="PANTHER" id="PTHR30425">
    <property type="entry name" value="PHOSPHATE TRANSPORT SYSTEM PERMEASE PROTEIN PST"/>
    <property type="match status" value="1"/>
</dbReference>
<dbReference type="STRING" id="84035.SAMN05660742_10460"/>
<dbReference type="Gene3D" id="1.10.3720.10">
    <property type="entry name" value="MetI-like"/>
    <property type="match status" value="1"/>
</dbReference>
<organism evidence="11 12">
    <name type="scientific">Propionispira arboris</name>
    <dbReference type="NCBI Taxonomy" id="84035"/>
    <lineage>
        <taxon>Bacteria</taxon>
        <taxon>Bacillati</taxon>
        <taxon>Bacillota</taxon>
        <taxon>Negativicutes</taxon>
        <taxon>Selenomonadales</taxon>
        <taxon>Selenomonadaceae</taxon>
        <taxon>Propionispira</taxon>
    </lineage>
</organism>
<keyword evidence="4 9" id="KW-1003">Cell membrane</keyword>
<feature type="transmembrane region" description="Helical" evidence="8">
    <location>
        <begin position="151"/>
        <end position="170"/>
    </location>
</feature>
<evidence type="ECO:0000256" key="6">
    <source>
        <dbReference type="ARBA" id="ARBA00022989"/>
    </source>
</evidence>
<dbReference type="GO" id="GO:0005315">
    <property type="term" value="F:phosphate transmembrane transporter activity"/>
    <property type="evidence" value="ECO:0007669"/>
    <property type="project" value="InterPro"/>
</dbReference>
<dbReference type="GO" id="GO:0005886">
    <property type="term" value="C:plasma membrane"/>
    <property type="evidence" value="ECO:0007669"/>
    <property type="project" value="UniProtKB-SubCell"/>
</dbReference>
<feature type="transmembrane region" description="Helical" evidence="8">
    <location>
        <begin position="118"/>
        <end position="139"/>
    </location>
</feature>
<evidence type="ECO:0000256" key="5">
    <source>
        <dbReference type="ARBA" id="ARBA00022692"/>
    </source>
</evidence>
<feature type="transmembrane region" description="Helical" evidence="8">
    <location>
        <begin position="20"/>
        <end position="40"/>
    </location>
</feature>
<evidence type="ECO:0000256" key="2">
    <source>
        <dbReference type="ARBA" id="ARBA00007069"/>
    </source>
</evidence>
<comment type="subcellular location">
    <subcellularLocation>
        <location evidence="1 8">Cell membrane</location>
        <topology evidence="1 8">Multi-pass membrane protein</topology>
    </subcellularLocation>
</comment>
<evidence type="ECO:0000256" key="7">
    <source>
        <dbReference type="ARBA" id="ARBA00023136"/>
    </source>
</evidence>
<dbReference type="EMBL" id="FNZK01000004">
    <property type="protein sequence ID" value="SEJ17858.1"/>
    <property type="molecule type" value="Genomic_DNA"/>
</dbReference>
<reference evidence="11 12" key="1">
    <citation type="submission" date="2016-10" db="EMBL/GenBank/DDBJ databases">
        <authorList>
            <person name="de Groot N.N."/>
        </authorList>
    </citation>
    <scope>NUCLEOTIDE SEQUENCE [LARGE SCALE GENOMIC DNA]</scope>
    <source>
        <strain evidence="11 12">DSM 2179</strain>
    </source>
</reference>
<dbReference type="RefSeq" id="WP_091829813.1">
    <property type="nucleotide sequence ID" value="NZ_FNZK01000004.1"/>
</dbReference>
<dbReference type="SUPFAM" id="SSF161098">
    <property type="entry name" value="MetI-like"/>
    <property type="match status" value="1"/>
</dbReference>
<sequence>MYSKDQNHKRRLSYDRYVKYLFIASACLMALIIFSIIFFVGKQGLMTFSQVSPFEFFFTSKWNPMGHQFGALSFIVGSLLVTILAVLIGAPLGLLGALFMAKIAPNWLREIMRPATELYVAIPSIVYGYIGLTLLVPFLREVFHVKSGFGVLAAAIVLAVMILPTIISISEDAICSVPSMMEEASLALGATRWQTMFHVLVPAALPGILTAIILAMARAIGETMAVQMLIGNTPMVAATLFSPTSTLTSNIVVEMGNTPFGSVWGNSLFLMALVLLVISLGMILLIRRLGSRRYA</sequence>
<dbReference type="InterPro" id="IPR000515">
    <property type="entry name" value="MetI-like"/>
</dbReference>
<evidence type="ECO:0000256" key="8">
    <source>
        <dbReference type="RuleBase" id="RU363032"/>
    </source>
</evidence>
<feature type="transmembrane region" description="Helical" evidence="8">
    <location>
        <begin position="196"/>
        <end position="217"/>
    </location>
</feature>
<dbReference type="CDD" id="cd06261">
    <property type="entry name" value="TM_PBP2"/>
    <property type="match status" value="1"/>
</dbReference>
<dbReference type="Proteomes" id="UP000199662">
    <property type="component" value="Unassembled WGS sequence"/>
</dbReference>
<keyword evidence="6 8" id="KW-1133">Transmembrane helix</keyword>
<keyword evidence="12" id="KW-1185">Reference proteome</keyword>
<keyword evidence="5 8" id="KW-0812">Transmembrane</keyword>
<dbReference type="PROSITE" id="PS50928">
    <property type="entry name" value="ABC_TM1"/>
    <property type="match status" value="1"/>
</dbReference>
<name>A0A1H6WLQ4_9FIRM</name>
<dbReference type="GO" id="GO:0006817">
    <property type="term" value="P:phosphate ion transport"/>
    <property type="evidence" value="ECO:0007669"/>
    <property type="project" value="UniProtKB-KW"/>
</dbReference>
<evidence type="ECO:0000256" key="4">
    <source>
        <dbReference type="ARBA" id="ARBA00022475"/>
    </source>
</evidence>
<feature type="transmembrane region" description="Helical" evidence="8">
    <location>
        <begin position="263"/>
        <end position="286"/>
    </location>
</feature>
<evidence type="ECO:0000313" key="12">
    <source>
        <dbReference type="Proteomes" id="UP000199662"/>
    </source>
</evidence>
<keyword evidence="3 8" id="KW-0813">Transport</keyword>
<evidence type="ECO:0000313" key="11">
    <source>
        <dbReference type="EMBL" id="SEJ17858.1"/>
    </source>
</evidence>
<proteinExistence type="inferred from homology"/>
<dbReference type="InterPro" id="IPR051124">
    <property type="entry name" value="Phosphate_Transport_Permease"/>
</dbReference>
<comment type="function">
    <text evidence="9">Part of the binding-protein-dependent transport system for phosphate; probably responsible for the translocation of the substrate across the membrane.</text>
</comment>
<dbReference type="Pfam" id="PF00528">
    <property type="entry name" value="BPD_transp_1"/>
    <property type="match status" value="1"/>
</dbReference>
<dbReference type="InterPro" id="IPR035906">
    <property type="entry name" value="MetI-like_sf"/>
</dbReference>
<dbReference type="AlphaFoldDB" id="A0A1H6WLQ4"/>
<accession>A0A1H6WLQ4</accession>
<dbReference type="PANTHER" id="PTHR30425:SF2">
    <property type="entry name" value="ABC TRANSPORTER PERMEASE PROTEIN YQGH-RELATED"/>
    <property type="match status" value="1"/>
</dbReference>
<evidence type="ECO:0000259" key="10">
    <source>
        <dbReference type="PROSITE" id="PS50928"/>
    </source>
</evidence>
<evidence type="ECO:0000256" key="9">
    <source>
        <dbReference type="RuleBase" id="RU363054"/>
    </source>
</evidence>
<dbReference type="InterPro" id="IPR011864">
    <property type="entry name" value="Phosphate_PstC"/>
</dbReference>
<feature type="transmembrane region" description="Helical" evidence="8">
    <location>
        <begin position="71"/>
        <end position="98"/>
    </location>
</feature>
<keyword evidence="7 8" id="KW-0472">Membrane</keyword>
<dbReference type="NCBIfam" id="TIGR02138">
    <property type="entry name" value="phosphate_pstC"/>
    <property type="match status" value="1"/>
</dbReference>
<gene>
    <name evidence="11" type="ORF">SAMN05660742_10460</name>
</gene>
<evidence type="ECO:0000256" key="3">
    <source>
        <dbReference type="ARBA" id="ARBA00022448"/>
    </source>
</evidence>
<comment type="similarity">
    <text evidence="2 9">Belongs to the binding-protein-dependent transport system permease family. CysTW subfamily.</text>
</comment>
<evidence type="ECO:0000256" key="1">
    <source>
        <dbReference type="ARBA" id="ARBA00004651"/>
    </source>
</evidence>
<feature type="domain" description="ABC transmembrane type-1" evidence="10">
    <location>
        <begin position="75"/>
        <end position="286"/>
    </location>
</feature>
<keyword evidence="9" id="KW-0592">Phosphate transport</keyword>